<dbReference type="Gene3D" id="1.10.10.60">
    <property type="entry name" value="Homeodomain-like"/>
    <property type="match status" value="1"/>
</dbReference>
<accession>A0A8D3WND8</accession>
<keyword evidence="3" id="KW-0804">Transcription</keyword>
<evidence type="ECO:0000313" key="5">
    <source>
        <dbReference type="EMBL" id="ADW06836.1"/>
    </source>
</evidence>
<gene>
    <name evidence="5" type="ordered locus">Sfla_5439</name>
</gene>
<dbReference type="InterPro" id="IPR050204">
    <property type="entry name" value="AraC_XylS_family_regulators"/>
</dbReference>
<dbReference type="Proteomes" id="UP000002066">
    <property type="component" value="Chromosome"/>
</dbReference>
<evidence type="ECO:0000256" key="2">
    <source>
        <dbReference type="ARBA" id="ARBA00023125"/>
    </source>
</evidence>
<keyword evidence="1" id="KW-0805">Transcription regulation</keyword>
<dbReference type="GO" id="GO:0043565">
    <property type="term" value="F:sequence-specific DNA binding"/>
    <property type="evidence" value="ECO:0007669"/>
    <property type="project" value="InterPro"/>
</dbReference>
<dbReference type="EMBL" id="CP002475">
    <property type="protein sequence ID" value="ADW06836.1"/>
    <property type="molecule type" value="Genomic_DNA"/>
</dbReference>
<name>A0A8D3WND8_STRFA</name>
<dbReference type="Pfam" id="PF14525">
    <property type="entry name" value="AraC_binding_2"/>
    <property type="match status" value="1"/>
</dbReference>
<keyword evidence="2" id="KW-0238">DNA-binding</keyword>
<dbReference type="InterPro" id="IPR018060">
    <property type="entry name" value="HTH_AraC"/>
</dbReference>
<dbReference type="GO" id="GO:0003700">
    <property type="term" value="F:DNA-binding transcription factor activity"/>
    <property type="evidence" value="ECO:0007669"/>
    <property type="project" value="InterPro"/>
</dbReference>
<dbReference type="SUPFAM" id="SSF46689">
    <property type="entry name" value="Homeodomain-like"/>
    <property type="match status" value="1"/>
</dbReference>
<dbReference type="PANTHER" id="PTHR46796">
    <property type="entry name" value="HTH-TYPE TRANSCRIPTIONAL ACTIVATOR RHAS-RELATED"/>
    <property type="match status" value="1"/>
</dbReference>
<evidence type="ECO:0000259" key="4">
    <source>
        <dbReference type="PROSITE" id="PS01124"/>
    </source>
</evidence>
<dbReference type="PANTHER" id="PTHR46796:SF6">
    <property type="entry name" value="ARAC SUBFAMILY"/>
    <property type="match status" value="1"/>
</dbReference>
<reference evidence="5 6" key="1">
    <citation type="submission" date="2011-01" db="EMBL/GenBank/DDBJ databases">
        <title>Complete sequence of chromosome of Streptomyces flavogriseus ATCC 33331.</title>
        <authorList>
            <consortium name="US DOE Joint Genome Institute"/>
            <person name="Lucas S."/>
            <person name="Copeland A."/>
            <person name="Lapidus A."/>
            <person name="Cheng J.-F."/>
            <person name="Goodwin L."/>
            <person name="Pitluck S."/>
            <person name="Davenport K."/>
            <person name="Detter J.C."/>
            <person name="Han C."/>
            <person name="Tapia R."/>
            <person name="Land M."/>
            <person name="Hauser L."/>
            <person name="Kyrpides N."/>
            <person name="Ivanova N."/>
            <person name="Ovchinnikova G."/>
            <person name="Pagani I."/>
            <person name="Brumm P."/>
            <person name="Mead D."/>
            <person name="Woyke T."/>
        </authorList>
    </citation>
    <scope>NUCLEOTIDE SEQUENCE [LARGE SCALE GENOMIC DNA]</scope>
    <source>
        <strain evidence="6">ATCC 33331 / IAF-45CD</strain>
    </source>
</reference>
<proteinExistence type="predicted"/>
<dbReference type="SMART" id="SM00342">
    <property type="entry name" value="HTH_ARAC"/>
    <property type="match status" value="1"/>
</dbReference>
<organism evidence="5 6">
    <name type="scientific">Streptomyces pratensis (strain ATCC 33331 / IAF-45CD)</name>
    <dbReference type="NCBI Taxonomy" id="591167"/>
    <lineage>
        <taxon>Bacteria</taxon>
        <taxon>Bacillati</taxon>
        <taxon>Actinomycetota</taxon>
        <taxon>Actinomycetes</taxon>
        <taxon>Kitasatosporales</taxon>
        <taxon>Streptomycetaceae</taxon>
        <taxon>Streptomyces</taxon>
    </lineage>
</organism>
<evidence type="ECO:0000313" key="6">
    <source>
        <dbReference type="Proteomes" id="UP000002066"/>
    </source>
</evidence>
<dbReference type="InterPro" id="IPR035418">
    <property type="entry name" value="AraC-bd_2"/>
</dbReference>
<dbReference type="AlphaFoldDB" id="A0A8D3WND8"/>
<dbReference type="OrthoDB" id="9799345at2"/>
<evidence type="ECO:0000256" key="3">
    <source>
        <dbReference type="ARBA" id="ARBA00023163"/>
    </source>
</evidence>
<dbReference type="Pfam" id="PF12833">
    <property type="entry name" value="HTH_18"/>
    <property type="match status" value="1"/>
</dbReference>
<dbReference type="KEGG" id="sfa:Sfla_5439"/>
<feature type="domain" description="HTH araC/xylS-type" evidence="4">
    <location>
        <begin position="212"/>
        <end position="313"/>
    </location>
</feature>
<protein>
    <submittedName>
        <fullName evidence="5">Transcriptional regulator, AraC family</fullName>
    </submittedName>
</protein>
<dbReference type="InterPro" id="IPR009057">
    <property type="entry name" value="Homeodomain-like_sf"/>
</dbReference>
<dbReference type="PROSITE" id="PS01124">
    <property type="entry name" value="HTH_ARAC_FAMILY_2"/>
    <property type="match status" value="1"/>
</dbReference>
<sequence>MHPDPARDAGTGHLAAWQREVGLRLAAVKAGRRQDGPFEASLTGVPLGYVRLLSLEADPVRLSRTPGLVESAPARAVAVVLQEHGHAALTQDGRSTVLEPGQAAVVDLRRPFSLDERERFRLRVLRVPDHALDVPAHSVRGVTGRALSPRDGVPALLVPLLARLAVTAGRIPPSVADALGGNTTDLLATLVHDASDPDDDDHAGAARDRLVRSVLRHIDRHLGDPDLGPESIAAAHRISVRYLHRLFEDEAVTVSRLVQRRRVEECAKELARRGSVSATVSAVSSRWGFHSPAHFSRAFKALYGHPPGRWRGAAPATTGTVRP</sequence>
<evidence type="ECO:0000256" key="1">
    <source>
        <dbReference type="ARBA" id="ARBA00023015"/>
    </source>
</evidence>